<accession>A0A915PYS2</accession>
<keyword evidence="7" id="KW-0539">Nucleus</keyword>
<sequence length="1130" mass="130547">MRGKKVTISIAEEFGENQIREMERMAELLEMTPTPGSHLAALWYFRDLGNRITADQCRTVIERVSNEFLICTMVETTVFILLRDWTKSEAAVKKEYFDYFLGSALLKFRKSLKVRSEMLKACAKLVKRSVFDGQACNFNILACKLYVLLTDDEIEFHEVTYEFILKIFGEFDTYWRISDLGVPYEFQFRAKEHFEEKGLLQIFSKFMHIVPRFCIFTSNLKSPVNLSMAHYFLRLSNLIFMRNYGIHHIPIKNDAVKKGPPKTWKIVFMWTEFLHIFFNLHKIFRGNQRLSLLTLGCLTQLTLIRDVVLPDEIPSVDTRSSNFPDVPYYTTYDREAVMPELYNYCLMIGNILTAHPVHSLARAEASFPTFLSFIPELTEILSVKLLYLKRKDTKDESGKEVVKEEYNSSLKWAYISGLQHLFKGWLIVIHNSVFIQQLLSYSIDFAKVTIIMISSVMQTMFSVPFGDREELTIPFPDREIFKELLIKIGYFSAFFSEQMLPRVFTILAETLEEFLSTMETEMNQDELNMWRENMHWILLTVGHVLVEENKNRQFVWQKKLLLHYKELIKEEQFDPEASADYIEACISAPQELTDPTNVDVVIKIIGTVLAWCSIEDDLLKDHGPTAISLELCCTSLWCIKRLLSAIGLHIEKSDKDDRLAKISRNLSQTLVDFSLQKAFRVLEVLPDEKKACTDAIELLSTLASTLYRETSRSIFLFSYLSAIQINQLIVRGLLLKALIQIASIINDEAKQQALFEMILIPLRNKFVSKCENLAGANENIDDLLDCFCAVIDATQKCSANFLFAYLMPILKCSVKLLSTHKDSPVVISAVFQFFDCLTKRLYLFCDDHADMSCFYGILLELVRAFGKEHVERYQKADSKEKGTELILLLEILINTLSRKNRPINLSTGMPLLTEKCAHIITVANNMLLSIIKFDFLKLPLFRKNLYRFFKCSTTIGPECIATLPEERFTLFVEYLRRGLQTDCEKDNLLANAKDGFEQETSINAARTIADLGAYFTRHTRNEEAIKILSTLIEPAFMICLDATWQEDAESLATSTALYSLLCCDEGTCKTYVKKLMSREENYLNRTNLRPAFRALMSLSARNRFEQQEKRDFHNRLKQFLTKTEGLLVIE</sequence>
<dbReference type="GO" id="GO:0005049">
    <property type="term" value="F:nuclear export signal receptor activity"/>
    <property type="evidence" value="ECO:0007669"/>
    <property type="project" value="InterPro"/>
</dbReference>
<keyword evidence="4" id="KW-0813">Transport</keyword>
<evidence type="ECO:0000313" key="9">
    <source>
        <dbReference type="WBParaSite" id="sdigi.contig373.g7839.t1"/>
    </source>
</evidence>
<dbReference type="PANTHER" id="PTHR12596">
    <property type="entry name" value="EXPORTIN 4,7-RELATED"/>
    <property type="match status" value="1"/>
</dbReference>
<evidence type="ECO:0000256" key="3">
    <source>
        <dbReference type="ARBA" id="ARBA00009466"/>
    </source>
</evidence>
<evidence type="ECO:0000256" key="6">
    <source>
        <dbReference type="ARBA" id="ARBA00022927"/>
    </source>
</evidence>
<evidence type="ECO:0000256" key="7">
    <source>
        <dbReference type="ARBA" id="ARBA00023242"/>
    </source>
</evidence>
<keyword evidence="5" id="KW-0963">Cytoplasm</keyword>
<evidence type="ECO:0000256" key="5">
    <source>
        <dbReference type="ARBA" id="ARBA00022490"/>
    </source>
</evidence>
<comment type="similarity">
    <text evidence="3">Belongs to the exportin family.</text>
</comment>
<dbReference type="GO" id="GO:0006611">
    <property type="term" value="P:protein export from nucleus"/>
    <property type="evidence" value="ECO:0007669"/>
    <property type="project" value="TreeGrafter"/>
</dbReference>
<name>A0A915PYS2_9BILA</name>
<dbReference type="PANTHER" id="PTHR12596:SF1">
    <property type="entry name" value="EXPORTIN-4"/>
    <property type="match status" value="1"/>
</dbReference>
<dbReference type="GO" id="GO:0005737">
    <property type="term" value="C:cytoplasm"/>
    <property type="evidence" value="ECO:0007669"/>
    <property type="project" value="UniProtKB-SubCell"/>
</dbReference>
<dbReference type="InterPro" id="IPR044189">
    <property type="entry name" value="XPO4/7-like"/>
</dbReference>
<evidence type="ECO:0000313" key="8">
    <source>
        <dbReference type="Proteomes" id="UP000887581"/>
    </source>
</evidence>
<comment type="subcellular location">
    <subcellularLocation>
        <location evidence="2">Cytoplasm</location>
    </subcellularLocation>
    <subcellularLocation>
        <location evidence="1">Nucleus</location>
    </subcellularLocation>
</comment>
<dbReference type="AlphaFoldDB" id="A0A915PYS2"/>
<evidence type="ECO:0000256" key="2">
    <source>
        <dbReference type="ARBA" id="ARBA00004496"/>
    </source>
</evidence>
<organism evidence="8 9">
    <name type="scientific">Setaria digitata</name>
    <dbReference type="NCBI Taxonomy" id="48799"/>
    <lineage>
        <taxon>Eukaryota</taxon>
        <taxon>Metazoa</taxon>
        <taxon>Ecdysozoa</taxon>
        <taxon>Nematoda</taxon>
        <taxon>Chromadorea</taxon>
        <taxon>Rhabditida</taxon>
        <taxon>Spirurina</taxon>
        <taxon>Spiruromorpha</taxon>
        <taxon>Filarioidea</taxon>
        <taxon>Setariidae</taxon>
        <taxon>Setaria</taxon>
    </lineage>
</organism>
<reference evidence="9" key="1">
    <citation type="submission" date="2022-11" db="UniProtKB">
        <authorList>
            <consortium name="WormBaseParasite"/>
        </authorList>
    </citation>
    <scope>IDENTIFICATION</scope>
</reference>
<protein>
    <submittedName>
        <fullName evidence="9">Exportin-5</fullName>
    </submittedName>
</protein>
<keyword evidence="8" id="KW-1185">Reference proteome</keyword>
<dbReference type="Proteomes" id="UP000887581">
    <property type="component" value="Unplaced"/>
</dbReference>
<keyword evidence="6" id="KW-0653">Protein transport</keyword>
<evidence type="ECO:0000256" key="4">
    <source>
        <dbReference type="ARBA" id="ARBA00022448"/>
    </source>
</evidence>
<evidence type="ECO:0000256" key="1">
    <source>
        <dbReference type="ARBA" id="ARBA00004123"/>
    </source>
</evidence>
<dbReference type="GO" id="GO:0005643">
    <property type="term" value="C:nuclear pore"/>
    <property type="evidence" value="ECO:0007669"/>
    <property type="project" value="TreeGrafter"/>
</dbReference>
<dbReference type="WBParaSite" id="sdigi.contig373.g7839.t1">
    <property type="protein sequence ID" value="sdigi.contig373.g7839.t1"/>
    <property type="gene ID" value="sdigi.contig373.g7839"/>
</dbReference>
<proteinExistence type="inferred from homology"/>